<evidence type="ECO:0000256" key="4">
    <source>
        <dbReference type="ARBA" id="ARBA00022448"/>
    </source>
</evidence>
<dbReference type="Gene3D" id="3.40.50.300">
    <property type="entry name" value="P-loop containing nucleotide triphosphate hydrolases"/>
    <property type="match status" value="1"/>
</dbReference>
<dbReference type="Gene3D" id="1.20.120.1380">
    <property type="entry name" value="Flagellar FlhF biosynthesis protein, N domain"/>
    <property type="match status" value="1"/>
</dbReference>
<keyword evidence="7" id="KW-1005">Bacterial flagellum biogenesis</keyword>
<dbReference type="PANTHER" id="PTHR43134">
    <property type="entry name" value="SIGNAL RECOGNITION PARTICLE RECEPTOR SUBUNIT ALPHA"/>
    <property type="match status" value="1"/>
</dbReference>
<evidence type="ECO:0000259" key="15">
    <source>
        <dbReference type="SMART" id="SM00962"/>
    </source>
</evidence>
<protein>
    <recommendedName>
        <fullName evidence="3 13">Flagellar biosynthesis protein FlhF</fullName>
    </recommendedName>
</protein>
<evidence type="ECO:0000256" key="5">
    <source>
        <dbReference type="ARBA" id="ARBA00022475"/>
    </source>
</evidence>
<dbReference type="Proteomes" id="UP001228376">
    <property type="component" value="Unassembled WGS sequence"/>
</dbReference>
<evidence type="ECO:0000256" key="8">
    <source>
        <dbReference type="ARBA" id="ARBA00022927"/>
    </source>
</evidence>
<keyword evidence="16" id="KW-0966">Cell projection</keyword>
<reference evidence="16 17" key="1">
    <citation type="submission" date="2023-10" db="EMBL/GenBank/DDBJ databases">
        <title>179-bfca-hs.</title>
        <authorList>
            <person name="Miliotis G."/>
            <person name="Sengupta P."/>
            <person name="Hameed A."/>
            <person name="Chuvochina M."/>
            <person name="Mcdonagh F."/>
            <person name="Simpson A.C."/>
            <person name="Singh N.K."/>
            <person name="Rekha P.D."/>
            <person name="Raman K."/>
            <person name="Hugenholtz P."/>
            <person name="Venkateswaran K."/>
        </authorList>
    </citation>
    <scope>NUCLEOTIDE SEQUENCE [LARGE SCALE GENOMIC DNA]</scope>
    <source>
        <strain evidence="16 17">179-BFC-A-HS</strain>
    </source>
</reference>
<dbReference type="InterPro" id="IPR000897">
    <property type="entry name" value="SRP54_GTPase_dom"/>
</dbReference>
<organism evidence="16 17">
    <name type="scientific">Tigheibacillus jepli</name>
    <dbReference type="NCBI Taxonomy" id="3035914"/>
    <lineage>
        <taxon>Bacteria</taxon>
        <taxon>Bacillati</taxon>
        <taxon>Bacillota</taxon>
        <taxon>Bacilli</taxon>
        <taxon>Bacillales</taxon>
        <taxon>Bacillaceae</taxon>
        <taxon>Tigheibacillus</taxon>
    </lineage>
</organism>
<comment type="caution">
    <text evidence="16">The sequence shown here is derived from an EMBL/GenBank/DDBJ whole genome shotgun (WGS) entry which is preliminary data.</text>
</comment>
<gene>
    <name evidence="16" type="primary">flhF</name>
    <name evidence="16" type="ORF">P5G51_011120</name>
</gene>
<evidence type="ECO:0000256" key="13">
    <source>
        <dbReference type="NCBIfam" id="TIGR03499"/>
    </source>
</evidence>
<dbReference type="RefSeq" id="WP_306065482.1">
    <property type="nucleotide sequence ID" value="NZ_JAROCA020000001.1"/>
</dbReference>
<dbReference type="NCBIfam" id="TIGR03499">
    <property type="entry name" value="FlhF"/>
    <property type="match status" value="1"/>
</dbReference>
<evidence type="ECO:0000256" key="1">
    <source>
        <dbReference type="ARBA" id="ARBA00004413"/>
    </source>
</evidence>
<keyword evidence="5" id="KW-1003">Cell membrane</keyword>
<evidence type="ECO:0000313" key="17">
    <source>
        <dbReference type="Proteomes" id="UP001228376"/>
    </source>
</evidence>
<dbReference type="Pfam" id="PF00448">
    <property type="entry name" value="SRP54"/>
    <property type="match status" value="1"/>
</dbReference>
<dbReference type="InterPro" id="IPR027417">
    <property type="entry name" value="P-loop_NTPase"/>
</dbReference>
<evidence type="ECO:0000256" key="9">
    <source>
        <dbReference type="ARBA" id="ARBA00023134"/>
    </source>
</evidence>
<keyword evidence="17" id="KW-1185">Reference proteome</keyword>
<evidence type="ECO:0000256" key="6">
    <source>
        <dbReference type="ARBA" id="ARBA00022741"/>
    </source>
</evidence>
<evidence type="ECO:0000259" key="14">
    <source>
        <dbReference type="SMART" id="SM00382"/>
    </source>
</evidence>
<comment type="subcellular location">
    <subcellularLocation>
        <location evidence="1">Cell membrane</location>
        <topology evidence="1">Peripheral membrane protein</topology>
        <orientation evidence="1">Cytoplasmic side</orientation>
    </subcellularLocation>
</comment>
<dbReference type="InterPro" id="IPR003593">
    <property type="entry name" value="AAA+_ATPase"/>
</dbReference>
<evidence type="ECO:0000256" key="2">
    <source>
        <dbReference type="ARBA" id="ARBA00008531"/>
    </source>
</evidence>
<keyword evidence="8" id="KW-0653">Protein transport</keyword>
<evidence type="ECO:0000256" key="7">
    <source>
        <dbReference type="ARBA" id="ARBA00022795"/>
    </source>
</evidence>
<keyword evidence="6" id="KW-0547">Nucleotide-binding</keyword>
<dbReference type="SMART" id="SM00962">
    <property type="entry name" value="SRP54"/>
    <property type="match status" value="1"/>
</dbReference>
<dbReference type="EMBL" id="JAROCA020000001">
    <property type="protein sequence ID" value="MDY0405872.1"/>
    <property type="molecule type" value="Genomic_DNA"/>
</dbReference>
<sequence>MKVKKYRADTMPEVMIQVRKELGKDAVILQSKEVFDGGFLGMFKKKKIEVIAALDQEPLVQPAKTSRRTQQIVNRASSTEIMNEMKYLRRMVEQRVNKEEPFFESEYLQMYSYLLEQEIEAELAEKMVASVKQRHEKESIPATLYQVRRDTLKELQFYLSSCVTGGIDASKRVIQFIGPTGVGKTTTIAKIAAFEMMKNRKRVAFITTDTYRIAAVEQLKTYAKILDVPLEVAYSIADYKQAIEKFEDYDFIFVDTAGRNFLDATYVDELQRAVDLSENVQTFLVLSLTAKQKDLLMVERQFHHLPISGIIFTKLDETLQYGSLLTVPYRTNLGIAYLSNGQSVPDDLLKPDPLLLGKYILGGLDDE</sequence>
<comment type="similarity">
    <text evidence="2">Belongs to the GTP-binding SRP family.</text>
</comment>
<dbReference type="InterPro" id="IPR047040">
    <property type="entry name" value="FlhF__GTPase_dom"/>
</dbReference>
<keyword evidence="11" id="KW-1006">Bacterial flagellum protein export</keyword>
<feature type="domain" description="AAA+ ATPase" evidence="14">
    <location>
        <begin position="170"/>
        <end position="308"/>
    </location>
</feature>
<evidence type="ECO:0000313" key="16">
    <source>
        <dbReference type="EMBL" id="MDY0405872.1"/>
    </source>
</evidence>
<dbReference type="PANTHER" id="PTHR43134:SF3">
    <property type="entry name" value="FLAGELLAR BIOSYNTHESIS PROTEIN FLHF"/>
    <property type="match status" value="1"/>
</dbReference>
<keyword evidence="9" id="KW-0342">GTP-binding</keyword>
<keyword evidence="16" id="KW-0969">Cilium</keyword>
<keyword evidence="10" id="KW-0472">Membrane</keyword>
<accession>A0ABU5CHN4</accession>
<evidence type="ECO:0000256" key="10">
    <source>
        <dbReference type="ARBA" id="ARBA00023136"/>
    </source>
</evidence>
<evidence type="ECO:0000256" key="3">
    <source>
        <dbReference type="ARBA" id="ARBA00014919"/>
    </source>
</evidence>
<keyword evidence="4" id="KW-0813">Transport</keyword>
<dbReference type="InterPro" id="IPR020006">
    <property type="entry name" value="FlhF"/>
</dbReference>
<name>A0ABU5CHN4_9BACI</name>
<comment type="function">
    <text evidence="12">Necessary for flagellar biosynthesis. May be involved in translocation of the flagellum.</text>
</comment>
<evidence type="ECO:0000256" key="11">
    <source>
        <dbReference type="ARBA" id="ARBA00023225"/>
    </source>
</evidence>
<dbReference type="CDD" id="cd17873">
    <property type="entry name" value="FlhF"/>
    <property type="match status" value="1"/>
</dbReference>
<dbReference type="SUPFAM" id="SSF52540">
    <property type="entry name" value="P-loop containing nucleoside triphosphate hydrolases"/>
    <property type="match status" value="1"/>
</dbReference>
<keyword evidence="16" id="KW-0282">Flagellum</keyword>
<proteinExistence type="inferred from homology"/>
<feature type="domain" description="SRP54-type proteins GTP-binding" evidence="15">
    <location>
        <begin position="171"/>
        <end position="362"/>
    </location>
</feature>
<evidence type="ECO:0000256" key="12">
    <source>
        <dbReference type="ARBA" id="ARBA00025337"/>
    </source>
</evidence>
<dbReference type="SMART" id="SM00382">
    <property type="entry name" value="AAA"/>
    <property type="match status" value="1"/>
</dbReference>